<name>A0A221W1A3_9PSEU</name>
<dbReference type="RefSeq" id="WP_157736731.1">
    <property type="nucleotide sequence ID" value="NZ_CP022521.1"/>
</dbReference>
<dbReference type="KEGG" id="ahg:AHOG_09330"/>
<accession>A0A221W1A3</accession>
<keyword evidence="2" id="KW-1185">Reference proteome</keyword>
<proteinExistence type="predicted"/>
<dbReference type="Proteomes" id="UP000204221">
    <property type="component" value="Chromosome"/>
</dbReference>
<evidence type="ECO:0000313" key="2">
    <source>
        <dbReference type="Proteomes" id="UP000204221"/>
    </source>
</evidence>
<dbReference type="AlphaFoldDB" id="A0A221W1A3"/>
<organism evidence="1 2">
    <name type="scientific">Actinoalloteichus hoggarensis</name>
    <dbReference type="NCBI Taxonomy" id="1470176"/>
    <lineage>
        <taxon>Bacteria</taxon>
        <taxon>Bacillati</taxon>
        <taxon>Actinomycetota</taxon>
        <taxon>Actinomycetes</taxon>
        <taxon>Pseudonocardiales</taxon>
        <taxon>Pseudonocardiaceae</taxon>
        <taxon>Actinoalloteichus</taxon>
    </lineage>
</organism>
<dbReference type="OrthoDB" id="3697672at2"/>
<evidence type="ECO:0000313" key="1">
    <source>
        <dbReference type="EMBL" id="ASO19510.1"/>
    </source>
</evidence>
<dbReference type="EMBL" id="CP022521">
    <property type="protein sequence ID" value="ASO19510.1"/>
    <property type="molecule type" value="Genomic_DNA"/>
</dbReference>
<protein>
    <submittedName>
        <fullName evidence="1">Uncharacterized protein</fullName>
    </submittedName>
</protein>
<sequence length="69" mass="7212">MSRPRRYGMVRRGGGTRLVAVLIIIALVGGAGQSVLVGFGLSGWTALALLVAVLGIPAVVILRRDQGER</sequence>
<reference evidence="1 2" key="1">
    <citation type="submission" date="2017-07" db="EMBL/GenBank/DDBJ databases">
        <title>Complete genome sequence of Actinoalloteichus hoggarensis DSM 45943, type strain of Actinoalloteichus hoggarensis.</title>
        <authorList>
            <person name="Ruckert C."/>
            <person name="Nouioui I."/>
            <person name="Willmese J."/>
            <person name="van Wezel G."/>
            <person name="Klenk H.-P."/>
            <person name="Kalinowski J."/>
            <person name="Zotchev S.B."/>
        </authorList>
    </citation>
    <scope>NUCLEOTIDE SEQUENCE [LARGE SCALE GENOMIC DNA]</scope>
    <source>
        <strain evidence="1 2">DSM 45943</strain>
    </source>
</reference>
<gene>
    <name evidence="1" type="ORF">AHOG_09330</name>
</gene>